<evidence type="ECO:0000313" key="2">
    <source>
        <dbReference type="Proteomes" id="UP000245283"/>
    </source>
</evidence>
<keyword evidence="2" id="KW-1185">Reference proteome</keyword>
<reference evidence="2" key="1">
    <citation type="submission" date="2018-05" db="EMBL/GenBank/DDBJ databases">
        <authorList>
            <person name="Li Y."/>
        </authorList>
    </citation>
    <scope>NUCLEOTIDE SEQUENCE [LARGE SCALE GENOMIC DNA]</scope>
    <source>
        <strain evidence="2">sk1b4</strain>
    </source>
</reference>
<protein>
    <submittedName>
        <fullName evidence="1">Uncharacterized protein</fullName>
    </submittedName>
</protein>
<comment type="caution">
    <text evidence="1">The sequence shown here is derived from an EMBL/GenBank/DDBJ whole genome shotgun (WGS) entry which is preliminary data.</text>
</comment>
<dbReference type="RefSeq" id="WP_109092669.1">
    <property type="nucleotide sequence ID" value="NZ_QETB01000001.1"/>
</dbReference>
<dbReference type="OrthoDB" id="68692at2"/>
<name>A0A2V1KCR4_9ACTO</name>
<dbReference type="EMBL" id="QETB01000001">
    <property type="protein sequence ID" value="PWF27169.1"/>
    <property type="molecule type" value="Genomic_DNA"/>
</dbReference>
<accession>A0A2V1KCR4</accession>
<evidence type="ECO:0000313" key="1">
    <source>
        <dbReference type="EMBL" id="PWF27169.1"/>
    </source>
</evidence>
<proteinExistence type="predicted"/>
<dbReference type="Proteomes" id="UP000245283">
    <property type="component" value="Unassembled WGS sequence"/>
</dbReference>
<sequence length="115" mass="13211">MSAERFEHHRREDGELLGWIEERGDGFVAIDRFGYARSDVTDWFEVESALDELGLSYLAERYEFLREDGTRLNVRIAEAREDSVVVKEDGGGAVGAPQIFYTLPIPVDRARLYLR</sequence>
<organism evidence="1 2">
    <name type="scientific">Ancrocorticia populi</name>
    <dbReference type="NCBI Taxonomy" id="2175228"/>
    <lineage>
        <taxon>Bacteria</taxon>
        <taxon>Bacillati</taxon>
        <taxon>Actinomycetota</taxon>
        <taxon>Actinomycetes</taxon>
        <taxon>Actinomycetales</taxon>
        <taxon>Actinomycetaceae</taxon>
        <taxon>Ancrocorticia</taxon>
    </lineage>
</organism>
<gene>
    <name evidence="1" type="ORF">DD236_01850</name>
</gene>
<dbReference type="AlphaFoldDB" id="A0A2V1KCR4"/>